<dbReference type="RefSeq" id="WP_330957292.1">
    <property type="nucleotide sequence ID" value="NZ_JAZGJQ010000001.1"/>
</dbReference>
<dbReference type="Proteomes" id="UP001332931">
    <property type="component" value="Unassembled WGS sequence"/>
</dbReference>
<comment type="caution">
    <text evidence="1">The sequence shown here is derived from an EMBL/GenBank/DDBJ whole genome shotgun (WGS) entry which is preliminary data.</text>
</comment>
<evidence type="ECO:0000313" key="1">
    <source>
        <dbReference type="EMBL" id="MEE6146526.1"/>
    </source>
</evidence>
<dbReference type="NCBIfam" id="TIGR01509">
    <property type="entry name" value="HAD-SF-IA-v3"/>
    <property type="match status" value="1"/>
</dbReference>
<organism evidence="1 2">
    <name type="scientific">Olsenella absiana</name>
    <dbReference type="NCBI Taxonomy" id="3115222"/>
    <lineage>
        <taxon>Bacteria</taxon>
        <taxon>Bacillati</taxon>
        <taxon>Actinomycetota</taxon>
        <taxon>Coriobacteriia</taxon>
        <taxon>Coriobacteriales</taxon>
        <taxon>Atopobiaceae</taxon>
        <taxon>Olsenella</taxon>
    </lineage>
</organism>
<proteinExistence type="predicted"/>
<name>A0ABU7R7F3_9ACTN</name>
<dbReference type="SFLD" id="SFLDG01129">
    <property type="entry name" value="C1.5:_HAD__Beta-PGM__Phosphata"/>
    <property type="match status" value="1"/>
</dbReference>
<keyword evidence="2" id="KW-1185">Reference proteome</keyword>
<accession>A0ABU7R7F3</accession>
<dbReference type="EMBL" id="JAZGJQ010000001">
    <property type="protein sequence ID" value="MEE6146526.1"/>
    <property type="molecule type" value="Genomic_DNA"/>
</dbReference>
<dbReference type="InterPro" id="IPR006439">
    <property type="entry name" value="HAD-SF_hydro_IA"/>
</dbReference>
<gene>
    <name evidence="1" type="ORF">VXJ25_00735</name>
</gene>
<dbReference type="Gene3D" id="3.40.50.1000">
    <property type="entry name" value="HAD superfamily/HAD-like"/>
    <property type="match status" value="1"/>
</dbReference>
<dbReference type="PANTHER" id="PTHR18901">
    <property type="entry name" value="2-DEOXYGLUCOSE-6-PHOSPHATE PHOSPHATASE 2"/>
    <property type="match status" value="1"/>
</dbReference>
<evidence type="ECO:0000313" key="2">
    <source>
        <dbReference type="Proteomes" id="UP001332931"/>
    </source>
</evidence>
<dbReference type="CDD" id="cd07505">
    <property type="entry name" value="HAD_BPGM-like"/>
    <property type="match status" value="1"/>
</dbReference>
<dbReference type="PRINTS" id="PR00413">
    <property type="entry name" value="HADHALOGNASE"/>
</dbReference>
<dbReference type="InterPro" id="IPR023198">
    <property type="entry name" value="PGP-like_dom2"/>
</dbReference>
<sequence length="235" mass="25985">MTDAGQGRRRAPEALWPPRFEAAIFDFDGTIADTAAVWREVDLAFLGQRGLEFTDDYSRALSALGFEAGARYTIERFGLKERPEDICAEWNRMGRALYRTRVALRPGAEAYIRALRAAHVPCALATTNDPDVLDSMQRVDVSSLFDERVHSADVGAAKDVPTIYLEAARRLGVDPGRCLVFEDIVVGVLSARRAQMMTCGVLSGDPTQQVAELRRVSDLFLSDWRDIYLGGADAL</sequence>
<dbReference type="InterPro" id="IPR023214">
    <property type="entry name" value="HAD_sf"/>
</dbReference>
<dbReference type="PANTHER" id="PTHR18901:SF38">
    <property type="entry name" value="PSEUDOURIDINE-5'-PHOSPHATASE"/>
    <property type="match status" value="1"/>
</dbReference>
<protein>
    <submittedName>
        <fullName evidence="1">HAD family phosphatase</fullName>
    </submittedName>
</protein>
<dbReference type="Pfam" id="PF00702">
    <property type="entry name" value="Hydrolase"/>
    <property type="match status" value="1"/>
</dbReference>
<dbReference type="InterPro" id="IPR036412">
    <property type="entry name" value="HAD-like_sf"/>
</dbReference>
<dbReference type="SFLD" id="SFLDS00003">
    <property type="entry name" value="Haloacid_Dehalogenase"/>
    <property type="match status" value="1"/>
</dbReference>
<dbReference type="Gene3D" id="1.10.150.240">
    <property type="entry name" value="Putative phosphatase, domain 2"/>
    <property type="match status" value="1"/>
</dbReference>
<dbReference type="SUPFAM" id="SSF56784">
    <property type="entry name" value="HAD-like"/>
    <property type="match status" value="1"/>
</dbReference>
<reference evidence="1 2" key="1">
    <citation type="submission" date="2024-01" db="EMBL/GenBank/DDBJ databases">
        <title>Description of Olsenella sp. nov., isolated from pig feces.</title>
        <authorList>
            <person name="Chang Y.-H."/>
        </authorList>
    </citation>
    <scope>NUCLEOTIDE SEQUENCE [LARGE SCALE GENOMIC DNA]</scope>
    <source>
        <strain evidence="1 2">YH-ols2223</strain>
    </source>
</reference>